<proteinExistence type="inferred from homology"/>
<reference evidence="3" key="1">
    <citation type="journal article" date="2017" name="Nat. Commun.">
        <title>The asparagus genome sheds light on the origin and evolution of a young Y chromosome.</title>
        <authorList>
            <person name="Harkess A."/>
            <person name="Zhou J."/>
            <person name="Xu C."/>
            <person name="Bowers J.E."/>
            <person name="Van der Hulst R."/>
            <person name="Ayyampalayam S."/>
            <person name="Mercati F."/>
            <person name="Riccardi P."/>
            <person name="McKain M.R."/>
            <person name="Kakrana A."/>
            <person name="Tang H."/>
            <person name="Ray J."/>
            <person name="Groenendijk J."/>
            <person name="Arikit S."/>
            <person name="Mathioni S.M."/>
            <person name="Nakano M."/>
            <person name="Shan H."/>
            <person name="Telgmann-Rauber A."/>
            <person name="Kanno A."/>
            <person name="Yue Z."/>
            <person name="Chen H."/>
            <person name="Li W."/>
            <person name="Chen Y."/>
            <person name="Xu X."/>
            <person name="Zhang Y."/>
            <person name="Luo S."/>
            <person name="Chen H."/>
            <person name="Gao J."/>
            <person name="Mao Z."/>
            <person name="Pires J.C."/>
            <person name="Luo M."/>
            <person name="Kudrna D."/>
            <person name="Wing R.A."/>
            <person name="Meyers B.C."/>
            <person name="Yi K."/>
            <person name="Kong H."/>
            <person name="Lavrijsen P."/>
            <person name="Sunseri F."/>
            <person name="Falavigna A."/>
            <person name="Ye Y."/>
            <person name="Leebens-Mack J.H."/>
            <person name="Chen G."/>
        </authorList>
    </citation>
    <scope>NUCLEOTIDE SEQUENCE [LARGE SCALE GENOMIC DNA]</scope>
    <source>
        <strain evidence="3">cv. DH0086</strain>
    </source>
</reference>
<dbReference type="PANTHER" id="PTHR31807:SF31">
    <property type="entry name" value="QWRF MOTIF PROTEIN (DUF566)-RELATED"/>
    <property type="match status" value="1"/>
</dbReference>
<dbReference type="AlphaFoldDB" id="A0A5P1EIA3"/>
<dbReference type="Proteomes" id="UP000243459">
    <property type="component" value="Chromosome 7"/>
</dbReference>
<evidence type="ECO:0000256" key="1">
    <source>
        <dbReference type="ARBA" id="ARBA00010016"/>
    </source>
</evidence>
<comment type="similarity">
    <text evidence="1">Belongs to the QWRF family.</text>
</comment>
<accession>A0A5P1EIA3</accession>
<organism evidence="2 3">
    <name type="scientific">Asparagus officinalis</name>
    <name type="common">Garden asparagus</name>
    <dbReference type="NCBI Taxonomy" id="4686"/>
    <lineage>
        <taxon>Eukaryota</taxon>
        <taxon>Viridiplantae</taxon>
        <taxon>Streptophyta</taxon>
        <taxon>Embryophyta</taxon>
        <taxon>Tracheophyta</taxon>
        <taxon>Spermatophyta</taxon>
        <taxon>Magnoliopsida</taxon>
        <taxon>Liliopsida</taxon>
        <taxon>Asparagales</taxon>
        <taxon>Asparagaceae</taxon>
        <taxon>Asparagoideae</taxon>
        <taxon>Asparagus</taxon>
    </lineage>
</organism>
<dbReference type="Gramene" id="ONK65678">
    <property type="protein sequence ID" value="ONK65678"/>
    <property type="gene ID" value="A4U43_C07F39570"/>
</dbReference>
<dbReference type="InterPro" id="IPR007573">
    <property type="entry name" value="QWRF"/>
</dbReference>
<keyword evidence="3" id="KW-1185">Reference proteome</keyword>
<gene>
    <name evidence="2" type="ORF">A4U43_C07F39570</name>
</gene>
<dbReference type="GO" id="GO:0005880">
    <property type="term" value="C:nuclear microtubule"/>
    <property type="evidence" value="ECO:0007669"/>
    <property type="project" value="TreeGrafter"/>
</dbReference>
<dbReference type="GO" id="GO:0051225">
    <property type="term" value="P:spindle assembly"/>
    <property type="evidence" value="ECO:0007669"/>
    <property type="project" value="TreeGrafter"/>
</dbReference>
<dbReference type="PANTHER" id="PTHR31807">
    <property type="entry name" value="AUGMIN FAMILY MEMBER"/>
    <property type="match status" value="1"/>
</dbReference>
<dbReference type="GO" id="GO:0008017">
    <property type="term" value="F:microtubule binding"/>
    <property type="evidence" value="ECO:0007669"/>
    <property type="project" value="TreeGrafter"/>
</dbReference>
<dbReference type="EMBL" id="CM007387">
    <property type="protein sequence ID" value="ONK65678.1"/>
    <property type="molecule type" value="Genomic_DNA"/>
</dbReference>
<dbReference type="OMA" id="LEECVEM"/>
<name>A0A5P1EIA3_ASPOF</name>
<sequence>MKSLEAWQVIEKQHASALSTTQNCLQAAVCRLPLIDRAKADPQLLAIRLRQAANLISLIESALGIYASVGQSTVPLLYELAQVVAEERTLLEECVEMLGLIFSLQIQEESLECHLFQIKSSQLQSNTSLEGKFIISN</sequence>
<evidence type="ECO:0000313" key="2">
    <source>
        <dbReference type="EMBL" id="ONK65678.1"/>
    </source>
</evidence>
<dbReference type="Pfam" id="PF04484">
    <property type="entry name" value="QWRF"/>
    <property type="match status" value="1"/>
</dbReference>
<protein>
    <submittedName>
        <fullName evidence="2">Uncharacterized protein</fullName>
    </submittedName>
</protein>
<dbReference type="GO" id="GO:0005737">
    <property type="term" value="C:cytoplasm"/>
    <property type="evidence" value="ECO:0007669"/>
    <property type="project" value="TreeGrafter"/>
</dbReference>
<evidence type="ECO:0000313" key="3">
    <source>
        <dbReference type="Proteomes" id="UP000243459"/>
    </source>
</evidence>